<dbReference type="InterPro" id="IPR004242">
    <property type="entry name" value="Transposase_21"/>
</dbReference>
<protein>
    <submittedName>
        <fullName evidence="1">Uncharacterized protein</fullName>
    </submittedName>
</protein>
<dbReference type="PANTHER" id="PTHR10775">
    <property type="entry name" value="OS08G0208400 PROTEIN"/>
    <property type="match status" value="1"/>
</dbReference>
<evidence type="ECO:0000313" key="2">
    <source>
        <dbReference type="Proteomes" id="UP000257109"/>
    </source>
</evidence>
<dbReference type="EMBL" id="QJKJ01002765">
    <property type="protein sequence ID" value="RDY01445.1"/>
    <property type="molecule type" value="Genomic_DNA"/>
</dbReference>
<dbReference type="AlphaFoldDB" id="A0A371HF91"/>
<dbReference type="Pfam" id="PF02992">
    <property type="entry name" value="Transposase_21"/>
    <property type="match status" value="1"/>
</dbReference>
<dbReference type="OrthoDB" id="1917820at2759"/>
<feature type="non-terminal residue" evidence="1">
    <location>
        <position position="1"/>
    </location>
</feature>
<proteinExistence type="predicted"/>
<dbReference type="PANTHER" id="PTHR10775:SF193">
    <property type="entry name" value="DUF4216 DOMAIN-CONTAINING PROTEIN"/>
    <property type="match status" value="1"/>
</dbReference>
<sequence>MEHVGPSIGEYIEKNMEENPNPEAQKFYDMIATAQASLWEECDNYSKLSISLATLSLKSDYNISEGYFNQMVQLMGEIMPKGNKMVTNLYHARKLVQNLGFGCLRIDCCLKGCMLYYYENSNKSITKCFVCKINRYMTNRRGDLTFLCHPSDGESWKHLDKLHPKFSQDLRNVRLGLCVDDFNPFGQYEKTLYNLPLGMCMKREFMFLIVLIPGPSNPKYKIDVYLQPLVDELLTLWNDGILTYDVSLRKKFIMKVVLMWTINDFPTYEIRKKTHSRKGVLRPHAPPCVSSPDMWNRVADLPFSYDFEKEEQIPGYGVEHNWKKQSIFWRLSYWKTHLLRHNIDVMHTKRNVFMNVFDIVMDVNGRTKDTHKA</sequence>
<accession>A0A371HF91</accession>
<evidence type="ECO:0000313" key="1">
    <source>
        <dbReference type="EMBL" id="RDY01445.1"/>
    </source>
</evidence>
<dbReference type="Proteomes" id="UP000257109">
    <property type="component" value="Unassembled WGS sequence"/>
</dbReference>
<comment type="caution">
    <text evidence="1">The sequence shown here is derived from an EMBL/GenBank/DDBJ whole genome shotgun (WGS) entry which is preliminary data.</text>
</comment>
<organism evidence="1 2">
    <name type="scientific">Mucuna pruriens</name>
    <name type="common">Velvet bean</name>
    <name type="synonym">Dolichos pruriens</name>
    <dbReference type="NCBI Taxonomy" id="157652"/>
    <lineage>
        <taxon>Eukaryota</taxon>
        <taxon>Viridiplantae</taxon>
        <taxon>Streptophyta</taxon>
        <taxon>Embryophyta</taxon>
        <taxon>Tracheophyta</taxon>
        <taxon>Spermatophyta</taxon>
        <taxon>Magnoliopsida</taxon>
        <taxon>eudicotyledons</taxon>
        <taxon>Gunneridae</taxon>
        <taxon>Pentapetalae</taxon>
        <taxon>rosids</taxon>
        <taxon>fabids</taxon>
        <taxon>Fabales</taxon>
        <taxon>Fabaceae</taxon>
        <taxon>Papilionoideae</taxon>
        <taxon>50 kb inversion clade</taxon>
        <taxon>NPAAA clade</taxon>
        <taxon>indigoferoid/millettioid clade</taxon>
        <taxon>Phaseoleae</taxon>
        <taxon>Mucuna</taxon>
    </lineage>
</organism>
<reference evidence="1" key="1">
    <citation type="submission" date="2018-05" db="EMBL/GenBank/DDBJ databases">
        <title>Draft genome of Mucuna pruriens seed.</title>
        <authorList>
            <person name="Nnadi N.E."/>
            <person name="Vos R."/>
            <person name="Hasami M.H."/>
            <person name="Devisetty U.K."/>
            <person name="Aguiy J.C."/>
        </authorList>
    </citation>
    <scope>NUCLEOTIDE SEQUENCE [LARGE SCALE GENOMIC DNA]</scope>
    <source>
        <strain evidence="1">JCA_2017</strain>
    </source>
</reference>
<keyword evidence="2" id="KW-1185">Reference proteome</keyword>
<gene>
    <name evidence="1" type="ORF">CR513_15216</name>
</gene>
<name>A0A371HF91_MUCPR</name>